<name>A0A2J6TX34_9HELO</name>
<dbReference type="SUPFAM" id="SSF56601">
    <property type="entry name" value="beta-lactamase/transpeptidase-like"/>
    <property type="match status" value="1"/>
</dbReference>
<dbReference type="PANTHER" id="PTHR43283:SF11">
    <property type="entry name" value="BETA-LACTAMASE-RELATED DOMAIN-CONTAINING PROTEIN"/>
    <property type="match status" value="1"/>
</dbReference>
<evidence type="ECO:0000256" key="1">
    <source>
        <dbReference type="ARBA" id="ARBA00022801"/>
    </source>
</evidence>
<dbReference type="GO" id="GO:0016787">
    <property type="term" value="F:hydrolase activity"/>
    <property type="evidence" value="ECO:0007669"/>
    <property type="project" value="UniProtKB-KW"/>
</dbReference>
<dbReference type="EMBL" id="KZ613740">
    <property type="protein sequence ID" value="PMD67584.1"/>
    <property type="molecule type" value="Genomic_DNA"/>
</dbReference>
<dbReference type="Proteomes" id="UP000235371">
    <property type="component" value="Unassembled WGS sequence"/>
</dbReference>
<dbReference type="GeneID" id="36578937"/>
<dbReference type="InterPro" id="IPR050789">
    <property type="entry name" value="Diverse_Enzym_Activities"/>
</dbReference>
<keyword evidence="4" id="KW-1185">Reference proteome</keyword>
<dbReference type="OrthoDB" id="5946976at2759"/>
<accession>A0A2J6TX34</accession>
<proteinExistence type="predicted"/>
<dbReference type="InterPro" id="IPR001466">
    <property type="entry name" value="Beta-lactam-related"/>
</dbReference>
<dbReference type="PANTHER" id="PTHR43283">
    <property type="entry name" value="BETA-LACTAMASE-RELATED"/>
    <property type="match status" value="1"/>
</dbReference>
<reference evidence="3 4" key="1">
    <citation type="submission" date="2016-04" db="EMBL/GenBank/DDBJ databases">
        <title>A degradative enzymes factory behind the ericoid mycorrhizal symbiosis.</title>
        <authorList>
            <consortium name="DOE Joint Genome Institute"/>
            <person name="Martino E."/>
            <person name="Morin E."/>
            <person name="Grelet G."/>
            <person name="Kuo A."/>
            <person name="Kohler A."/>
            <person name="Daghino S."/>
            <person name="Barry K."/>
            <person name="Choi C."/>
            <person name="Cichocki N."/>
            <person name="Clum A."/>
            <person name="Copeland A."/>
            <person name="Hainaut M."/>
            <person name="Haridas S."/>
            <person name="Labutti K."/>
            <person name="Lindquist E."/>
            <person name="Lipzen A."/>
            <person name="Khouja H.-R."/>
            <person name="Murat C."/>
            <person name="Ohm R."/>
            <person name="Olson A."/>
            <person name="Spatafora J."/>
            <person name="Veneault-Fourrey C."/>
            <person name="Henrissat B."/>
            <person name="Grigoriev I."/>
            <person name="Martin F."/>
            <person name="Perotto S."/>
        </authorList>
    </citation>
    <scope>NUCLEOTIDE SEQUENCE [LARGE SCALE GENOMIC DNA]</scope>
    <source>
        <strain evidence="3 4">E</strain>
    </source>
</reference>
<sequence length="571" mass="63931">MLLDDLAEYVQKVQEISKTELCTIHVGIRKARYFSTFRLPDGGSAERIATADDGRIFAGSSLFKVYIAAGASWMIEKLSAGSDPSNRFRGVRNAWSRTFTDVFNEYSQDFKIKPLYGNPTVFELIVHYKGPCNINHWLFSPDGSPLLSKNAFLNTISQYTEDSRKQHNNTAWVEYSNANFILIALLIEVVSGKSLPDFLREYIFDPLGMHQTYMSADELNAVPIGKRVQPHMVSSKGLRRAIHVNEILYLSDTVEKAAMGGHTSAADIGKFFEMVLEGLHGTPSSAMFDKGFVESLFRGIGTLDDEKHGYTRFGLYTTLDEDLPGSHSLNRLISSDGDASTYKLGKDSQNKDVTAFYMAGCATGWLSTVYLLPKQQIFVIILTNTTSPIDMSDIVSKLCLQEILDLRPSKIGDPNFACRPKGWQTMTLPQIHRAHYVELAAQMYEENARVYSKLEEEDKAPDTLTAACPNILGIYKNKKNGQSLEIIDLDGTLGVKLKGETKVSKPMRFVRKGQVFRICSRVRGTTDLAIDCFGDWENLTFGFEEMNGVVVCFFRNGRNVVDRFTRIEAVG</sequence>
<dbReference type="AlphaFoldDB" id="A0A2J6TX34"/>
<feature type="domain" description="Beta-lactamase-related" evidence="2">
    <location>
        <begin position="166"/>
        <end position="389"/>
    </location>
</feature>
<dbReference type="RefSeq" id="XP_024744488.1">
    <property type="nucleotide sequence ID" value="XM_024870855.1"/>
</dbReference>
<keyword evidence="1" id="KW-0378">Hydrolase</keyword>
<dbReference type="Pfam" id="PF00144">
    <property type="entry name" value="Beta-lactamase"/>
    <property type="match status" value="1"/>
</dbReference>
<evidence type="ECO:0000313" key="4">
    <source>
        <dbReference type="Proteomes" id="UP000235371"/>
    </source>
</evidence>
<dbReference type="InParanoid" id="A0A2J6TX34"/>
<dbReference type="Gene3D" id="3.40.710.10">
    <property type="entry name" value="DD-peptidase/beta-lactamase superfamily"/>
    <property type="match status" value="1"/>
</dbReference>
<evidence type="ECO:0000259" key="2">
    <source>
        <dbReference type="Pfam" id="PF00144"/>
    </source>
</evidence>
<evidence type="ECO:0000313" key="3">
    <source>
        <dbReference type="EMBL" id="PMD67584.1"/>
    </source>
</evidence>
<dbReference type="InterPro" id="IPR012338">
    <property type="entry name" value="Beta-lactam/transpept-like"/>
</dbReference>
<protein>
    <submittedName>
        <fullName evidence="3">Beta-lactamase/transpeptidase-like protein</fullName>
    </submittedName>
</protein>
<gene>
    <name evidence="3" type="ORF">K444DRAFT_18408</name>
</gene>
<organism evidence="3 4">
    <name type="scientific">Hyaloscypha bicolor E</name>
    <dbReference type="NCBI Taxonomy" id="1095630"/>
    <lineage>
        <taxon>Eukaryota</taxon>
        <taxon>Fungi</taxon>
        <taxon>Dikarya</taxon>
        <taxon>Ascomycota</taxon>
        <taxon>Pezizomycotina</taxon>
        <taxon>Leotiomycetes</taxon>
        <taxon>Helotiales</taxon>
        <taxon>Hyaloscyphaceae</taxon>
        <taxon>Hyaloscypha</taxon>
        <taxon>Hyaloscypha bicolor</taxon>
    </lineage>
</organism>